<dbReference type="AlphaFoldDB" id="A0A0A2G7B5"/>
<proteinExistence type="predicted"/>
<dbReference type="Proteomes" id="UP000030134">
    <property type="component" value="Unassembled WGS sequence"/>
</dbReference>
<dbReference type="InterPro" id="IPR028098">
    <property type="entry name" value="Glyco_trans_4-like_N"/>
</dbReference>
<dbReference type="EMBL" id="JQZW01000007">
    <property type="protein sequence ID" value="KGN98312.1"/>
    <property type="molecule type" value="Genomic_DNA"/>
</dbReference>
<protein>
    <recommendedName>
        <fullName evidence="5">Glycosyl transferase family 1</fullName>
    </recommendedName>
</protein>
<dbReference type="Pfam" id="PF13439">
    <property type="entry name" value="Glyco_transf_4"/>
    <property type="match status" value="1"/>
</dbReference>
<dbReference type="OrthoDB" id="7560678at2"/>
<evidence type="ECO:0000313" key="3">
    <source>
        <dbReference type="EMBL" id="KGN98312.1"/>
    </source>
</evidence>
<dbReference type="STRING" id="266762.HQ36_02525"/>
<feature type="domain" description="Glycosyltransferase subfamily 4-like N-terminal" evidence="2">
    <location>
        <begin position="13"/>
        <end position="170"/>
    </location>
</feature>
<dbReference type="SUPFAM" id="SSF53756">
    <property type="entry name" value="UDP-Glycosyltransferase/glycogen phosphorylase"/>
    <property type="match status" value="1"/>
</dbReference>
<dbReference type="eggNOG" id="COG0438">
    <property type="taxonomic scope" value="Bacteria"/>
</dbReference>
<name>A0A0A2G7B5_9PORP</name>
<dbReference type="PANTHER" id="PTHR12526:SF630">
    <property type="entry name" value="GLYCOSYLTRANSFERASE"/>
    <property type="match status" value="1"/>
</dbReference>
<sequence length="358" mass="40936">MRILHIITSLHTGGAEKLLVDLLPLLNTREVTVDLLLLNGEETPFWEQLKKSGVKIFTSQQGLSVYNLRHIFLIRRMIRKYDIVHTHNYSPQLFAAIGSIGIPVKLITTEHSTSNRRRGNILFRLLDIWMYSRYDRIICISEQVDKHLRHHLKWDDERIIVIHNGINLERYASALELEEMVREYAAYKRVCMVAGFRPAKDHETLIKAFACLPNDYILFLVGVGETMDGCQKMVENLGLSKRIHFWGVRTDIPEIMKSISCLVLSSHWEGFGLVAIEGMSAGVPVIVSNVSGLSEVVGDGAVLFPKGQHKCLAEAIRNLCENESFRQNKIEKGRLKAQKYDIKEMVRAYNLTYNTVMN</sequence>
<gene>
    <name evidence="3" type="ORF">HQ36_02525</name>
</gene>
<accession>A0A0A2G7B5</accession>
<comment type="caution">
    <text evidence="3">The sequence shown here is derived from an EMBL/GenBank/DDBJ whole genome shotgun (WGS) entry which is preliminary data.</text>
</comment>
<dbReference type="GO" id="GO:0016757">
    <property type="term" value="F:glycosyltransferase activity"/>
    <property type="evidence" value="ECO:0007669"/>
    <property type="project" value="InterPro"/>
</dbReference>
<feature type="domain" description="Glycosyl transferase family 1" evidence="1">
    <location>
        <begin position="187"/>
        <end position="334"/>
    </location>
</feature>
<evidence type="ECO:0008006" key="5">
    <source>
        <dbReference type="Google" id="ProtNLM"/>
    </source>
</evidence>
<reference evidence="3 4" key="1">
    <citation type="submission" date="2014-08" db="EMBL/GenBank/DDBJ databases">
        <title>Porphyromonas gingivicanis strain:COT-022_OH1391 Genome sequencing.</title>
        <authorList>
            <person name="Wallis C."/>
            <person name="Deusch O."/>
            <person name="O'Flynn C."/>
            <person name="Davis I."/>
            <person name="Jospin G."/>
            <person name="Darling A.E."/>
            <person name="Coil D.A."/>
            <person name="Alexiev A."/>
            <person name="Horsfall A."/>
            <person name="Kirkwood N."/>
            <person name="Harris S."/>
            <person name="Eisen J.A."/>
        </authorList>
    </citation>
    <scope>NUCLEOTIDE SEQUENCE [LARGE SCALE GENOMIC DNA]</scope>
    <source>
        <strain evidence="4">COT-022 OH1391</strain>
    </source>
</reference>
<dbReference type="RefSeq" id="WP_036883248.1">
    <property type="nucleotide sequence ID" value="NZ_JQZW01000007.1"/>
</dbReference>
<dbReference type="InterPro" id="IPR001296">
    <property type="entry name" value="Glyco_trans_1"/>
</dbReference>
<evidence type="ECO:0000313" key="4">
    <source>
        <dbReference type="Proteomes" id="UP000030134"/>
    </source>
</evidence>
<keyword evidence="4" id="KW-1185">Reference proteome</keyword>
<dbReference type="Gene3D" id="3.40.50.2000">
    <property type="entry name" value="Glycogen Phosphorylase B"/>
    <property type="match status" value="2"/>
</dbReference>
<dbReference type="Pfam" id="PF00534">
    <property type="entry name" value="Glycos_transf_1"/>
    <property type="match status" value="1"/>
</dbReference>
<dbReference type="PANTHER" id="PTHR12526">
    <property type="entry name" value="GLYCOSYLTRANSFERASE"/>
    <property type="match status" value="1"/>
</dbReference>
<organism evidence="3 4">
    <name type="scientific">Porphyromonas gingivicanis</name>
    <dbReference type="NCBI Taxonomy" id="266762"/>
    <lineage>
        <taxon>Bacteria</taxon>
        <taxon>Pseudomonadati</taxon>
        <taxon>Bacteroidota</taxon>
        <taxon>Bacteroidia</taxon>
        <taxon>Bacteroidales</taxon>
        <taxon>Porphyromonadaceae</taxon>
        <taxon>Porphyromonas</taxon>
    </lineage>
</organism>
<evidence type="ECO:0000259" key="2">
    <source>
        <dbReference type="Pfam" id="PF13439"/>
    </source>
</evidence>
<evidence type="ECO:0000259" key="1">
    <source>
        <dbReference type="Pfam" id="PF00534"/>
    </source>
</evidence>